<evidence type="ECO:0000313" key="7">
    <source>
        <dbReference type="EMBL" id="SUH12998.1"/>
    </source>
</evidence>
<dbReference type="InterPro" id="IPR020084">
    <property type="entry name" value="NUDIX_hydrolase_CS"/>
</dbReference>
<feature type="compositionally biased region" description="Polar residues" evidence="5">
    <location>
        <begin position="208"/>
        <end position="218"/>
    </location>
</feature>
<dbReference type="PROSITE" id="PS51462">
    <property type="entry name" value="NUDIX"/>
    <property type="match status" value="1"/>
</dbReference>
<dbReference type="PANTHER" id="PTHR11839">
    <property type="entry name" value="UDP/ADP-SUGAR PYROPHOSPHATASE"/>
    <property type="match status" value="1"/>
</dbReference>
<dbReference type="GO" id="GO:0019144">
    <property type="term" value="F:ADP-sugar diphosphatase activity"/>
    <property type="evidence" value="ECO:0007669"/>
    <property type="project" value="TreeGrafter"/>
</dbReference>
<sequence length="241" mass="27147">MTTDYTAKILTMSKSLQKPTILKVETVAQSRLFNVESVDLEFSNGVRRVYERMRPSTREAVMIVPIVDEHLILIREYAVGTESYELGFSKGLIDPGETVFEAANRELKEEVGFGAHNLTFLKKLSMAPSYFSSKMNIVVAEDLYPESLEGDEPEPLPQVRWPLAHLMDLLEDPDFNEARNVSALFLVREWLKAQAELPDGAALIKPTESLSPRSPSSAKHNKKGAGAPFLIRTVRVFHHYQ</sequence>
<evidence type="ECO:0000256" key="1">
    <source>
        <dbReference type="ARBA" id="ARBA00001946"/>
    </source>
</evidence>
<evidence type="ECO:0000256" key="3">
    <source>
        <dbReference type="ARBA" id="ARBA00011738"/>
    </source>
</evidence>
<dbReference type="Pfam" id="PF00293">
    <property type="entry name" value="NUDIX"/>
    <property type="match status" value="1"/>
</dbReference>
<comment type="function">
    <text evidence="2">Nucleoside diphosphate sugar hydrolase that hydrolyzes GDP-mannose as its preferred substrate, yielding GMP and mannose-1-phosphate.</text>
</comment>
<dbReference type="PROSITE" id="PS00893">
    <property type="entry name" value="NUDIX_BOX"/>
    <property type="match status" value="1"/>
</dbReference>
<evidence type="ECO:0000256" key="2">
    <source>
        <dbReference type="ARBA" id="ARBA00003707"/>
    </source>
</evidence>
<dbReference type="GO" id="GO:0005829">
    <property type="term" value="C:cytosol"/>
    <property type="evidence" value="ECO:0007669"/>
    <property type="project" value="TreeGrafter"/>
</dbReference>
<dbReference type="NCBIfam" id="NF008736">
    <property type="entry name" value="PRK11762.1"/>
    <property type="match status" value="1"/>
</dbReference>
<dbReference type="CDD" id="cd24156">
    <property type="entry name" value="NUDIX_ADPRase_NudE"/>
    <property type="match status" value="1"/>
</dbReference>
<name>A0A379W1L4_SALET</name>
<dbReference type="FunFam" id="3.90.79.10:FF:000006">
    <property type="entry name" value="ADP compounds hydrolase NudE"/>
    <property type="match status" value="1"/>
</dbReference>
<evidence type="ECO:0000256" key="5">
    <source>
        <dbReference type="SAM" id="MobiDB-lite"/>
    </source>
</evidence>
<comment type="cofactor">
    <cofactor evidence="1">
        <name>Mg(2+)</name>
        <dbReference type="ChEBI" id="CHEBI:18420"/>
    </cofactor>
</comment>
<reference evidence="7 8" key="1">
    <citation type="submission" date="2018-06" db="EMBL/GenBank/DDBJ databases">
        <authorList>
            <consortium name="Pathogen Informatics"/>
            <person name="Doyle S."/>
        </authorList>
    </citation>
    <scope>NUCLEOTIDE SEQUENCE [LARGE SCALE GENOMIC DNA]</scope>
    <source>
        <strain evidence="7 8">NCTC8258</strain>
    </source>
</reference>
<organism evidence="7 8">
    <name type="scientific">Salmonella enterica I</name>
    <dbReference type="NCBI Taxonomy" id="59201"/>
    <lineage>
        <taxon>Bacteria</taxon>
        <taxon>Pseudomonadati</taxon>
        <taxon>Pseudomonadota</taxon>
        <taxon>Gammaproteobacteria</taxon>
        <taxon>Enterobacterales</taxon>
        <taxon>Enterobacteriaceae</taxon>
        <taxon>Salmonella</taxon>
    </lineage>
</organism>
<evidence type="ECO:0000259" key="6">
    <source>
        <dbReference type="PROSITE" id="PS51462"/>
    </source>
</evidence>
<dbReference type="GO" id="GO:0006753">
    <property type="term" value="P:nucleoside phosphate metabolic process"/>
    <property type="evidence" value="ECO:0007669"/>
    <property type="project" value="TreeGrafter"/>
</dbReference>
<protein>
    <submittedName>
        <fullName evidence="7">NUDIX hydrolase</fullName>
        <ecNumber evidence="7">3.6.1.-</ecNumber>
    </submittedName>
</protein>
<dbReference type="GO" id="GO:0019693">
    <property type="term" value="P:ribose phosphate metabolic process"/>
    <property type="evidence" value="ECO:0007669"/>
    <property type="project" value="TreeGrafter"/>
</dbReference>
<proteinExistence type="predicted"/>
<dbReference type="PANTHER" id="PTHR11839:SF12">
    <property type="entry name" value="ADP COMPOUNDS HYDROLASE NUDE"/>
    <property type="match status" value="1"/>
</dbReference>
<accession>A0A379W1L4</accession>
<evidence type="ECO:0000313" key="8">
    <source>
        <dbReference type="Proteomes" id="UP000255509"/>
    </source>
</evidence>
<feature type="domain" description="Nudix hydrolase" evidence="6">
    <location>
        <begin position="56"/>
        <end position="183"/>
    </location>
</feature>
<dbReference type="InterPro" id="IPR015797">
    <property type="entry name" value="NUDIX_hydrolase-like_dom_sf"/>
</dbReference>
<keyword evidence="4 7" id="KW-0378">Hydrolase</keyword>
<dbReference type="SUPFAM" id="SSF55811">
    <property type="entry name" value="Nudix"/>
    <property type="match status" value="1"/>
</dbReference>
<dbReference type="AlphaFoldDB" id="A0A379W1L4"/>
<dbReference type="EC" id="3.6.1.-" evidence="7"/>
<comment type="subunit">
    <text evidence="3">Homodimer.</text>
</comment>
<evidence type="ECO:0000256" key="4">
    <source>
        <dbReference type="ARBA" id="ARBA00022801"/>
    </source>
</evidence>
<dbReference type="EMBL" id="UGXS01000004">
    <property type="protein sequence ID" value="SUH12998.1"/>
    <property type="molecule type" value="Genomic_DNA"/>
</dbReference>
<feature type="region of interest" description="Disordered" evidence="5">
    <location>
        <begin position="204"/>
        <end position="223"/>
    </location>
</feature>
<dbReference type="Proteomes" id="UP000255509">
    <property type="component" value="Unassembled WGS sequence"/>
</dbReference>
<gene>
    <name evidence="7" type="primary">yrfE</name>
    <name evidence="7" type="ORF">NCTC8258_00618</name>
</gene>
<dbReference type="Gene3D" id="3.90.79.10">
    <property type="entry name" value="Nucleoside Triphosphate Pyrophosphohydrolase"/>
    <property type="match status" value="1"/>
</dbReference>
<dbReference type="InterPro" id="IPR000086">
    <property type="entry name" value="NUDIX_hydrolase_dom"/>
</dbReference>